<evidence type="ECO:0000313" key="1">
    <source>
        <dbReference type="EMBL" id="OZG48862.1"/>
    </source>
</evidence>
<proteinExistence type="predicted"/>
<dbReference type="EMBL" id="MWWQ01000019">
    <property type="protein sequence ID" value="OZG48862.1"/>
    <property type="molecule type" value="Genomic_DNA"/>
</dbReference>
<comment type="caution">
    <text evidence="1">The sequence shown here is derived from an EMBL/GenBank/DDBJ whole genome shotgun (WGS) entry which is preliminary data.</text>
</comment>
<gene>
    <name evidence="1" type="ORF">PSSU_1686</name>
</gene>
<reference evidence="1 2" key="1">
    <citation type="journal article" date="2017" name="BMC Genomics">
        <title>Comparative genomic and phylogenomic analyses of the Bifidobacteriaceae family.</title>
        <authorList>
            <person name="Lugli G.A."/>
            <person name="Milani C."/>
            <person name="Turroni F."/>
            <person name="Duranti S."/>
            <person name="Mancabelli L."/>
            <person name="Mangifesta M."/>
            <person name="Ferrario C."/>
            <person name="Modesto M."/>
            <person name="Mattarelli P."/>
            <person name="Jiri K."/>
            <person name="van Sinderen D."/>
            <person name="Ventura M."/>
        </authorList>
    </citation>
    <scope>NUCLEOTIDE SEQUENCE [LARGE SCALE GENOMIC DNA]</scope>
    <source>
        <strain evidence="1 2">DSM 24744</strain>
    </source>
</reference>
<dbReference type="RefSeq" id="WP_094691991.1">
    <property type="nucleotide sequence ID" value="NZ_MWWQ01000019.1"/>
</dbReference>
<accession>A0A261EPS9</accession>
<dbReference type="Proteomes" id="UP000216454">
    <property type="component" value="Unassembled WGS sequence"/>
</dbReference>
<evidence type="ECO:0000313" key="2">
    <source>
        <dbReference type="Proteomes" id="UP000216454"/>
    </source>
</evidence>
<dbReference type="OrthoDB" id="5194838at2"/>
<organism evidence="1 2">
    <name type="scientific">Pseudoscardovia suis</name>
    <dbReference type="NCBI Taxonomy" id="987063"/>
    <lineage>
        <taxon>Bacteria</taxon>
        <taxon>Bacillati</taxon>
        <taxon>Actinomycetota</taxon>
        <taxon>Actinomycetes</taxon>
        <taxon>Bifidobacteriales</taxon>
        <taxon>Bifidobacteriaceae</taxon>
        <taxon>Pseudoscardovia</taxon>
    </lineage>
</organism>
<name>A0A261EPS9_9BIFI</name>
<protein>
    <submittedName>
        <fullName evidence="1">Uncharacterized protein</fullName>
    </submittedName>
</protein>
<sequence>MGTPCIIGKRNQDGTITAIYCNFDGYPTGVGLTLAAHYTDPMKVDRLLELGDIWSLGNEPVDVITHIVAALGCKHWYELTYLNKLDEKTVDELMDMYTRRITGKGERKAQTYDSLDALIYDTPTGYQYVLDAGKWRVHDGESGRRWVSLATAARHEITDMPEDRRHNAVEECKTAGVTVTLQA</sequence>
<dbReference type="AlphaFoldDB" id="A0A261EPS9"/>
<keyword evidence="2" id="KW-1185">Reference proteome</keyword>